<dbReference type="Proteomes" id="UP000595107">
    <property type="component" value="Chromosome"/>
</dbReference>
<name>A0A380TX56_ACIJO</name>
<protein>
    <submittedName>
        <fullName evidence="2">Aminotransferase</fullName>
    </submittedName>
</protein>
<accession>A0A380TX56</accession>
<proteinExistence type="predicted"/>
<dbReference type="RefSeq" id="WP_004693358.1">
    <property type="nucleotide sequence ID" value="NZ_BBTB01000029.1"/>
</dbReference>
<evidence type="ECO:0000313" key="2">
    <source>
        <dbReference type="EMBL" id="QPS02466.1"/>
    </source>
</evidence>
<keyword evidence="1" id="KW-0732">Signal</keyword>
<dbReference type="GO" id="GO:0008483">
    <property type="term" value="F:transaminase activity"/>
    <property type="evidence" value="ECO:0007669"/>
    <property type="project" value="UniProtKB-KW"/>
</dbReference>
<feature type="signal peptide" evidence="1">
    <location>
        <begin position="1"/>
        <end position="22"/>
    </location>
</feature>
<keyword evidence="2" id="KW-0032">Aminotransferase</keyword>
<organism evidence="3 4">
    <name type="scientific">Acinetobacter johnsonii</name>
    <dbReference type="NCBI Taxonomy" id="40214"/>
    <lineage>
        <taxon>Bacteria</taxon>
        <taxon>Pseudomonadati</taxon>
        <taxon>Pseudomonadota</taxon>
        <taxon>Gammaproteobacteria</taxon>
        <taxon>Moraxellales</taxon>
        <taxon>Moraxellaceae</taxon>
        <taxon>Acinetobacter</taxon>
    </lineage>
</organism>
<sequence>MMMKIIHPLLFSTLLFSSHSFATVGGPQNIEVLGLDQADQKIYVMRHYLDGRGRLPQLYYYQLNSKTPSKLIEVKSLYINPKTQKIDYDQDSQKFDRDIAKIKKQLKALTPIPPKQVKIQVISKKTSKEPSWYDPKVSIPKFSYQYQVKYNNLKSPIHKAVDYKNGLRISQSYKVPNQQKTLVTVQYLGIPFETGYNIEDPVLLMPKK</sequence>
<evidence type="ECO:0000256" key="1">
    <source>
        <dbReference type="SAM" id="SignalP"/>
    </source>
</evidence>
<feature type="chain" id="PRO_5044074862" evidence="1">
    <location>
        <begin position="23"/>
        <end position="208"/>
    </location>
</feature>
<dbReference type="AlphaFoldDB" id="A0A380TX56"/>
<dbReference type="EMBL" id="UFRV01000006">
    <property type="protein sequence ID" value="SUT92815.1"/>
    <property type="molecule type" value="Genomic_DNA"/>
</dbReference>
<dbReference type="Proteomes" id="UP000254227">
    <property type="component" value="Unassembled WGS sequence"/>
</dbReference>
<reference evidence="3 4" key="1">
    <citation type="submission" date="2018-06" db="EMBL/GenBank/DDBJ databases">
        <authorList>
            <consortium name="Pathogen Informatics"/>
            <person name="Doyle S."/>
        </authorList>
    </citation>
    <scope>NUCLEOTIDE SEQUENCE [LARGE SCALE GENOMIC DNA]</scope>
    <source>
        <strain evidence="3 4">NCTC10308</strain>
    </source>
</reference>
<reference evidence="2 5" key="2">
    <citation type="submission" date="2020-12" db="EMBL/GenBank/DDBJ databases">
        <title>FDA dAtabase for Regulatory Grade micrObial Sequences (FDA-ARGOS): Supporting development and validation of Infectious Disease Dx tests.</title>
        <authorList>
            <person name="Sproer C."/>
            <person name="Gronow S."/>
            <person name="Severitt S."/>
            <person name="Schroder I."/>
            <person name="Tallon L."/>
            <person name="Sadzewicz L."/>
            <person name="Zhao X."/>
            <person name="Boylan J."/>
            <person name="Ott S."/>
            <person name="Bowen H."/>
            <person name="Vavikolanu K."/>
            <person name="Mehta A."/>
            <person name="Aluvathingal J."/>
            <person name="Nadendla S."/>
            <person name="Lowell S."/>
            <person name="Myers T."/>
            <person name="Yan Y."/>
            <person name="Sichtig H."/>
        </authorList>
    </citation>
    <scope>NUCLEOTIDE SEQUENCE [LARGE SCALE GENOMIC DNA]</scope>
    <source>
        <strain evidence="2 5">FDAARGOS_910</strain>
    </source>
</reference>
<keyword evidence="2" id="KW-0808">Transferase</keyword>
<dbReference type="EMBL" id="CP065666">
    <property type="protein sequence ID" value="QPS02466.1"/>
    <property type="molecule type" value="Genomic_DNA"/>
</dbReference>
<evidence type="ECO:0000313" key="3">
    <source>
        <dbReference type="EMBL" id="SUT92815.1"/>
    </source>
</evidence>
<evidence type="ECO:0000313" key="5">
    <source>
        <dbReference type="Proteomes" id="UP000595107"/>
    </source>
</evidence>
<evidence type="ECO:0000313" key="4">
    <source>
        <dbReference type="Proteomes" id="UP000254227"/>
    </source>
</evidence>
<gene>
    <name evidence="2" type="ORF">I6G67_09315</name>
    <name evidence="3" type="ORF">NCTC10308_00875</name>
</gene>